<dbReference type="PANTHER" id="PTHR47205">
    <property type="entry name" value="OS07G0599000 PROTEIN"/>
    <property type="match status" value="1"/>
</dbReference>
<dbReference type="Proteomes" id="UP001237642">
    <property type="component" value="Unassembled WGS sequence"/>
</dbReference>
<reference evidence="3" key="1">
    <citation type="submission" date="2023-02" db="EMBL/GenBank/DDBJ databases">
        <title>Genome of toxic invasive species Heracleum sosnowskyi carries increased number of genes despite the absence of recent whole-genome duplications.</title>
        <authorList>
            <person name="Schelkunov M."/>
            <person name="Shtratnikova V."/>
            <person name="Makarenko M."/>
            <person name="Klepikova A."/>
            <person name="Omelchenko D."/>
            <person name="Novikova G."/>
            <person name="Obukhova E."/>
            <person name="Bogdanov V."/>
            <person name="Penin A."/>
            <person name="Logacheva M."/>
        </authorList>
    </citation>
    <scope>NUCLEOTIDE SEQUENCE</scope>
    <source>
        <strain evidence="3">Hsosn_3</strain>
        <tissue evidence="3">Leaf</tissue>
    </source>
</reference>
<evidence type="ECO:0000313" key="3">
    <source>
        <dbReference type="EMBL" id="KAK1354402.1"/>
    </source>
</evidence>
<organism evidence="3 4">
    <name type="scientific">Heracleum sosnowskyi</name>
    <dbReference type="NCBI Taxonomy" id="360622"/>
    <lineage>
        <taxon>Eukaryota</taxon>
        <taxon>Viridiplantae</taxon>
        <taxon>Streptophyta</taxon>
        <taxon>Embryophyta</taxon>
        <taxon>Tracheophyta</taxon>
        <taxon>Spermatophyta</taxon>
        <taxon>Magnoliopsida</taxon>
        <taxon>eudicotyledons</taxon>
        <taxon>Gunneridae</taxon>
        <taxon>Pentapetalae</taxon>
        <taxon>asterids</taxon>
        <taxon>campanulids</taxon>
        <taxon>Apiales</taxon>
        <taxon>Apiaceae</taxon>
        <taxon>Apioideae</taxon>
        <taxon>apioid superclade</taxon>
        <taxon>Tordylieae</taxon>
        <taxon>Tordyliinae</taxon>
        <taxon>Heracleum</taxon>
    </lineage>
</organism>
<dbReference type="EMBL" id="JAUIZM010000011">
    <property type="protein sequence ID" value="KAK1354402.1"/>
    <property type="molecule type" value="Genomic_DNA"/>
</dbReference>
<dbReference type="InterPro" id="IPR002885">
    <property type="entry name" value="PPR_rpt"/>
</dbReference>
<accession>A0AAD8GU76</accession>
<dbReference type="PANTHER" id="PTHR47205:SF1">
    <property type="entry name" value="OS07G0599000 PROTEIN"/>
    <property type="match status" value="1"/>
</dbReference>
<dbReference type="Gene3D" id="1.25.40.10">
    <property type="entry name" value="Tetratricopeptide repeat domain"/>
    <property type="match status" value="1"/>
</dbReference>
<evidence type="ECO:0008006" key="5">
    <source>
        <dbReference type="Google" id="ProtNLM"/>
    </source>
</evidence>
<dbReference type="NCBIfam" id="TIGR00756">
    <property type="entry name" value="PPR"/>
    <property type="match status" value="1"/>
</dbReference>
<evidence type="ECO:0000256" key="2">
    <source>
        <dbReference type="PROSITE-ProRule" id="PRU00708"/>
    </source>
</evidence>
<feature type="repeat" description="PPR" evidence="2">
    <location>
        <begin position="296"/>
        <end position="330"/>
    </location>
</feature>
<evidence type="ECO:0000256" key="1">
    <source>
        <dbReference type="ARBA" id="ARBA00022737"/>
    </source>
</evidence>
<dbReference type="PROSITE" id="PS51375">
    <property type="entry name" value="PPR"/>
    <property type="match status" value="1"/>
</dbReference>
<dbReference type="Pfam" id="PF13041">
    <property type="entry name" value="PPR_2"/>
    <property type="match status" value="1"/>
</dbReference>
<evidence type="ECO:0000313" key="4">
    <source>
        <dbReference type="Proteomes" id="UP001237642"/>
    </source>
</evidence>
<comment type="caution">
    <text evidence="3">The sequence shown here is derived from an EMBL/GenBank/DDBJ whole genome shotgun (WGS) entry which is preliminary data.</text>
</comment>
<reference evidence="3" key="2">
    <citation type="submission" date="2023-05" db="EMBL/GenBank/DDBJ databases">
        <authorList>
            <person name="Schelkunov M.I."/>
        </authorList>
    </citation>
    <scope>NUCLEOTIDE SEQUENCE</scope>
    <source>
        <strain evidence="3">Hsosn_3</strain>
        <tissue evidence="3">Leaf</tissue>
    </source>
</reference>
<dbReference type="InterPro" id="IPR044605">
    <property type="entry name" value="At1g26460-like"/>
</dbReference>
<sequence length="457" mass="52547">MLWKILVSRTFRHTWDYRNRSDSPYSLSFRRAFYFPESSVSREATKQLSDTKNLQDEMIMKARFILTMALRNMKRIEHTFSTNSLQLHPISTLSHAHERSAKWTKSVNVINSAIKASDLKLASSAIETVSKLIKEDEELFLSEDVLKKLFLVLRKTRTRTSSIQVAKELFNSCCKLLDHSLHKEVAEVPTILAKSFAASHLGELPLAFEEVVKLETHYTKEPFSPFTNLNYLVLAYSDDERTLIFQRLKDLSAEDPQLRFTSALNCIILYNAKTENDVEAQNLFDAITDAFGSTPNIDSYNSMILAYKNVNKAKKGMNMFKDLEQSGVEPNALTFELMAEIQMKAKDSGSAISLINTMKSFGFAVPEKLLKNIAKTKDDDAILGMSESRTPPWKKGWTGQNNMLYGQSHGKPWHISFDKDDYETAKLNEDFNFMDRMRKVKKKKHFDKVKDRKNQKR</sequence>
<keyword evidence="4" id="KW-1185">Reference proteome</keyword>
<dbReference type="AlphaFoldDB" id="A0AAD8GU76"/>
<keyword evidence="1" id="KW-0677">Repeat</keyword>
<gene>
    <name evidence="3" type="ORF">POM88_047658</name>
</gene>
<protein>
    <recommendedName>
        <fullName evidence="5">Pentatricopeptide repeat-containing protein</fullName>
    </recommendedName>
</protein>
<dbReference type="InterPro" id="IPR011990">
    <property type="entry name" value="TPR-like_helical_dom_sf"/>
</dbReference>
<name>A0AAD8GU76_9APIA</name>
<proteinExistence type="predicted"/>